<sequence>MSDAEFGDLLDSTGTSGSLKDNKEVFLDELGVFGVEEITPGCLSKSQCCTRWASQLRQLCYSPLRCFLFTVSEFCAVYESSPETIASAWIAFSIKKGIHAGNITVALLEQMEQESLKKHQRTPETPVNKRFVSSNRSPSVVFSPASFSPKCFAFCLERGTMTFCLSSINQSAKYSTRTNSGDVIAHLRNEENPAWTCSSDLDLHVGLVHSGSVCKPNAMYMFEKLRDKAGCLYDSASELAEYNLKEEMDEADVVANITELILDDSFVTGRVLCDSCGRMNASSLILEGSESSHGHSVQLDISKLSQYSLFPGQKIVCAPDPCLLDISGYVVGVTSVDVLMHLGREEISLAPKLSDRLSRLAKHILVQQSFYPLYPPSEDINVDLSHLEDSGRLTVTPHLLVLPSGLRGFAKDVDGCICVNPEHLTKGLVGGCFARVLVKPVDQESYTGTMASKTTVEVVRI</sequence>
<keyword evidence="9" id="KW-1185">Reference proteome</keyword>
<dbReference type="InterPro" id="IPR013627">
    <property type="entry name" value="Pol_alpha_B_N"/>
</dbReference>
<evidence type="ECO:0000256" key="1">
    <source>
        <dbReference type="ARBA" id="ARBA00004123"/>
    </source>
</evidence>
<evidence type="ECO:0000259" key="7">
    <source>
        <dbReference type="Pfam" id="PF08418"/>
    </source>
</evidence>
<dbReference type="Proteomes" id="UP000821853">
    <property type="component" value="Chromosome 4"/>
</dbReference>
<dbReference type="VEuPathDB" id="VectorBase:HLOH_062668"/>
<dbReference type="InterPro" id="IPR016722">
    <property type="entry name" value="DNA_pol_alpha_bsu"/>
</dbReference>
<evidence type="ECO:0000256" key="4">
    <source>
        <dbReference type="ARBA" id="ARBA00022705"/>
    </source>
</evidence>
<dbReference type="Gene3D" id="3.60.21.60">
    <property type="match status" value="1"/>
</dbReference>
<gene>
    <name evidence="8" type="ORF">HPB48_005603</name>
</gene>
<evidence type="ECO:0000256" key="2">
    <source>
        <dbReference type="ARBA" id="ARBA00007299"/>
    </source>
</evidence>
<organism evidence="8 9">
    <name type="scientific">Haemaphysalis longicornis</name>
    <name type="common">Bush tick</name>
    <dbReference type="NCBI Taxonomy" id="44386"/>
    <lineage>
        <taxon>Eukaryota</taxon>
        <taxon>Metazoa</taxon>
        <taxon>Ecdysozoa</taxon>
        <taxon>Arthropoda</taxon>
        <taxon>Chelicerata</taxon>
        <taxon>Arachnida</taxon>
        <taxon>Acari</taxon>
        <taxon>Parasitiformes</taxon>
        <taxon>Ixodida</taxon>
        <taxon>Ixodoidea</taxon>
        <taxon>Ixodidae</taxon>
        <taxon>Haemaphysalinae</taxon>
        <taxon>Haemaphysalis</taxon>
    </lineage>
</organism>
<accession>A0A9J6GGJ6</accession>
<dbReference type="OrthoDB" id="336885at2759"/>
<dbReference type="PANTHER" id="PTHR23061">
    <property type="entry name" value="DNA POLYMERASE 2 ALPHA 70 KDA SUBUNIT"/>
    <property type="match status" value="1"/>
</dbReference>
<keyword evidence="4" id="KW-0235">DNA replication</keyword>
<comment type="similarity">
    <text evidence="2">Belongs to the DNA polymerase alpha subunit B family.</text>
</comment>
<dbReference type="OMA" id="RYNDDET"/>
<dbReference type="GO" id="GO:0006270">
    <property type="term" value="P:DNA replication initiation"/>
    <property type="evidence" value="ECO:0007669"/>
    <property type="project" value="TreeGrafter"/>
</dbReference>
<reference evidence="8 9" key="1">
    <citation type="journal article" date="2020" name="Cell">
        <title>Large-Scale Comparative Analyses of Tick Genomes Elucidate Their Genetic Diversity and Vector Capacities.</title>
        <authorList>
            <consortium name="Tick Genome and Microbiome Consortium (TIGMIC)"/>
            <person name="Jia N."/>
            <person name="Wang J."/>
            <person name="Shi W."/>
            <person name="Du L."/>
            <person name="Sun Y."/>
            <person name="Zhan W."/>
            <person name="Jiang J.F."/>
            <person name="Wang Q."/>
            <person name="Zhang B."/>
            <person name="Ji P."/>
            <person name="Bell-Sakyi L."/>
            <person name="Cui X.M."/>
            <person name="Yuan T.T."/>
            <person name="Jiang B.G."/>
            <person name="Yang W.F."/>
            <person name="Lam T.T."/>
            <person name="Chang Q.C."/>
            <person name="Ding S.J."/>
            <person name="Wang X.J."/>
            <person name="Zhu J.G."/>
            <person name="Ruan X.D."/>
            <person name="Zhao L."/>
            <person name="Wei J.T."/>
            <person name="Ye R.Z."/>
            <person name="Que T.C."/>
            <person name="Du C.H."/>
            <person name="Zhou Y.H."/>
            <person name="Cheng J.X."/>
            <person name="Dai P.F."/>
            <person name="Guo W.B."/>
            <person name="Han X.H."/>
            <person name="Huang E.J."/>
            <person name="Li L.F."/>
            <person name="Wei W."/>
            <person name="Gao Y.C."/>
            <person name="Liu J.Z."/>
            <person name="Shao H.Z."/>
            <person name="Wang X."/>
            <person name="Wang C.C."/>
            <person name="Yang T.C."/>
            <person name="Huo Q.B."/>
            <person name="Li W."/>
            <person name="Chen H.Y."/>
            <person name="Chen S.E."/>
            <person name="Zhou L.G."/>
            <person name="Ni X.B."/>
            <person name="Tian J.H."/>
            <person name="Sheng Y."/>
            <person name="Liu T."/>
            <person name="Pan Y.S."/>
            <person name="Xia L.Y."/>
            <person name="Li J."/>
            <person name="Zhao F."/>
            <person name="Cao W.C."/>
        </authorList>
    </citation>
    <scope>NUCLEOTIDE SEQUENCE [LARGE SCALE GENOMIC DNA]</scope>
    <source>
        <strain evidence="8">HaeL-2018</strain>
    </source>
</reference>
<feature type="domain" description="DNA polymerase alpha subunit B N-terminal" evidence="7">
    <location>
        <begin position="67"/>
        <end position="118"/>
    </location>
</feature>
<feature type="domain" description="DNA polymerase alpha/delta/epsilon subunit B" evidence="6">
    <location>
        <begin position="311"/>
        <end position="411"/>
    </location>
</feature>
<dbReference type="InterPro" id="IPR043034">
    <property type="entry name" value="DNA_pol_alpha_B_N_sf"/>
</dbReference>
<evidence type="ECO:0000256" key="5">
    <source>
        <dbReference type="ARBA" id="ARBA00023242"/>
    </source>
</evidence>
<dbReference type="Pfam" id="PF08418">
    <property type="entry name" value="Pol_alpha_B_N"/>
    <property type="match status" value="1"/>
</dbReference>
<evidence type="ECO:0000313" key="8">
    <source>
        <dbReference type="EMBL" id="KAH9374283.1"/>
    </source>
</evidence>
<dbReference type="PANTHER" id="PTHR23061:SF12">
    <property type="entry name" value="DNA POLYMERASE ALPHA SUBUNIT B"/>
    <property type="match status" value="1"/>
</dbReference>
<protein>
    <recommendedName>
        <fullName evidence="3">DNA polymerase alpha subunit B</fullName>
    </recommendedName>
</protein>
<dbReference type="Pfam" id="PF04042">
    <property type="entry name" value="DNA_pol_E_B"/>
    <property type="match status" value="1"/>
</dbReference>
<dbReference type="GO" id="GO:0005658">
    <property type="term" value="C:alpha DNA polymerase:primase complex"/>
    <property type="evidence" value="ECO:0007669"/>
    <property type="project" value="TreeGrafter"/>
</dbReference>
<evidence type="ECO:0000313" key="9">
    <source>
        <dbReference type="Proteomes" id="UP000821853"/>
    </source>
</evidence>
<dbReference type="InterPro" id="IPR007185">
    <property type="entry name" value="DNA_pol_a/d/e_bsu"/>
</dbReference>
<proteinExistence type="inferred from homology"/>
<name>A0A9J6GGJ6_HAELO</name>
<dbReference type="EMBL" id="JABSTR010000006">
    <property type="protein sequence ID" value="KAH9374283.1"/>
    <property type="molecule type" value="Genomic_DNA"/>
</dbReference>
<evidence type="ECO:0000256" key="3">
    <source>
        <dbReference type="ARBA" id="ARBA00018596"/>
    </source>
</evidence>
<dbReference type="Gene3D" id="1.10.8.530">
    <property type="entry name" value="DNA polymerase alpha-primase, subunit B, N-terminal domain"/>
    <property type="match status" value="1"/>
</dbReference>
<dbReference type="GO" id="GO:0003677">
    <property type="term" value="F:DNA binding"/>
    <property type="evidence" value="ECO:0007669"/>
    <property type="project" value="InterPro"/>
</dbReference>
<evidence type="ECO:0000259" key="6">
    <source>
        <dbReference type="Pfam" id="PF04042"/>
    </source>
</evidence>
<keyword evidence="5" id="KW-0539">Nucleus</keyword>
<comment type="caution">
    <text evidence="8">The sequence shown here is derived from an EMBL/GenBank/DDBJ whole genome shotgun (WGS) entry which is preliminary data.</text>
</comment>
<dbReference type="AlphaFoldDB" id="A0A9J6GGJ6"/>
<comment type="subcellular location">
    <subcellularLocation>
        <location evidence="1">Nucleus</location>
    </subcellularLocation>
</comment>